<gene>
    <name evidence="4" type="ORF">CHC_T00005836001</name>
</gene>
<dbReference type="InterPro" id="IPR018200">
    <property type="entry name" value="USP_CS"/>
</dbReference>
<feature type="compositionally biased region" description="Acidic residues" evidence="2">
    <location>
        <begin position="619"/>
        <end position="632"/>
    </location>
</feature>
<feature type="compositionally biased region" description="Basic and acidic residues" evidence="2">
    <location>
        <begin position="269"/>
        <end position="310"/>
    </location>
</feature>
<dbReference type="GO" id="GO:0016579">
    <property type="term" value="P:protein deubiquitination"/>
    <property type="evidence" value="ECO:0007669"/>
    <property type="project" value="InterPro"/>
</dbReference>
<proteinExistence type="inferred from homology"/>
<dbReference type="PROSITE" id="PS00973">
    <property type="entry name" value="USP_2"/>
    <property type="match status" value="1"/>
</dbReference>
<dbReference type="InterPro" id="IPR038765">
    <property type="entry name" value="Papain-like_cys_pep_sf"/>
</dbReference>
<evidence type="ECO:0000256" key="2">
    <source>
        <dbReference type="SAM" id="MobiDB-lite"/>
    </source>
</evidence>
<dbReference type="OMA" id="MAAGHYV"/>
<feature type="compositionally biased region" description="Basic and acidic residues" evidence="2">
    <location>
        <begin position="207"/>
        <end position="223"/>
    </location>
</feature>
<dbReference type="EMBL" id="HG001857">
    <property type="protein sequence ID" value="CDF37641.1"/>
    <property type="molecule type" value="Genomic_DNA"/>
</dbReference>
<accession>R7QJJ9</accession>
<dbReference type="PANTHER" id="PTHR24006:SF781">
    <property type="entry name" value="LD34905P"/>
    <property type="match status" value="1"/>
</dbReference>
<name>R7QJJ9_CHOCR</name>
<feature type="compositionally biased region" description="Basic and acidic residues" evidence="2">
    <location>
        <begin position="351"/>
        <end position="361"/>
    </location>
</feature>
<feature type="compositionally biased region" description="Polar residues" evidence="2">
    <location>
        <begin position="390"/>
        <end position="399"/>
    </location>
</feature>
<feature type="region of interest" description="Disordered" evidence="2">
    <location>
        <begin position="554"/>
        <end position="648"/>
    </location>
</feature>
<feature type="compositionally biased region" description="Low complexity" evidence="2">
    <location>
        <begin position="570"/>
        <end position="587"/>
    </location>
</feature>
<keyword evidence="1" id="KW-0833">Ubl conjugation pathway</keyword>
<dbReference type="PROSITE" id="PS50235">
    <property type="entry name" value="USP_3"/>
    <property type="match status" value="1"/>
</dbReference>
<dbReference type="OrthoDB" id="4948at2759"/>
<dbReference type="GO" id="GO:0005829">
    <property type="term" value="C:cytosol"/>
    <property type="evidence" value="ECO:0007669"/>
    <property type="project" value="TreeGrafter"/>
</dbReference>
<dbReference type="Gramene" id="CDF37641">
    <property type="protein sequence ID" value="CDF37641"/>
    <property type="gene ID" value="CHC_T00005836001"/>
</dbReference>
<dbReference type="PROSITE" id="PS00972">
    <property type="entry name" value="USP_1"/>
    <property type="match status" value="1"/>
</dbReference>
<dbReference type="PANTHER" id="PTHR24006">
    <property type="entry name" value="UBIQUITIN CARBOXYL-TERMINAL HYDROLASE"/>
    <property type="match status" value="1"/>
</dbReference>
<evidence type="ECO:0000313" key="4">
    <source>
        <dbReference type="EMBL" id="CDF37641.1"/>
    </source>
</evidence>
<feature type="compositionally biased region" description="Low complexity" evidence="2">
    <location>
        <begin position="335"/>
        <end position="346"/>
    </location>
</feature>
<organism evidence="4 5">
    <name type="scientific">Chondrus crispus</name>
    <name type="common">Carrageen Irish moss</name>
    <name type="synonym">Polymorpha crispa</name>
    <dbReference type="NCBI Taxonomy" id="2769"/>
    <lineage>
        <taxon>Eukaryota</taxon>
        <taxon>Rhodophyta</taxon>
        <taxon>Florideophyceae</taxon>
        <taxon>Rhodymeniophycidae</taxon>
        <taxon>Gigartinales</taxon>
        <taxon>Gigartinaceae</taxon>
        <taxon>Chondrus</taxon>
    </lineage>
</organism>
<dbReference type="InterPro" id="IPR001394">
    <property type="entry name" value="Peptidase_C19_UCH"/>
</dbReference>
<dbReference type="PhylomeDB" id="R7QJJ9"/>
<keyword evidence="1" id="KW-0378">Hydrolase</keyword>
<feature type="region of interest" description="Disordered" evidence="2">
    <location>
        <begin position="442"/>
        <end position="462"/>
    </location>
</feature>
<feature type="compositionally biased region" description="Acidic residues" evidence="2">
    <location>
        <begin position="186"/>
        <end position="200"/>
    </location>
</feature>
<dbReference type="GO" id="GO:0005634">
    <property type="term" value="C:nucleus"/>
    <property type="evidence" value="ECO:0007669"/>
    <property type="project" value="TreeGrafter"/>
</dbReference>
<dbReference type="GeneID" id="17325228"/>
<dbReference type="GO" id="GO:0004843">
    <property type="term" value="F:cysteine-type deubiquitinase activity"/>
    <property type="evidence" value="ECO:0007669"/>
    <property type="project" value="UniProtKB-UniRule"/>
</dbReference>
<feature type="compositionally biased region" description="Polar residues" evidence="2">
    <location>
        <begin position="138"/>
        <end position="152"/>
    </location>
</feature>
<feature type="compositionally biased region" description="Acidic residues" evidence="2">
    <location>
        <begin position="416"/>
        <end position="427"/>
    </location>
</feature>
<dbReference type="Gene3D" id="3.90.70.10">
    <property type="entry name" value="Cysteine proteinases"/>
    <property type="match status" value="2"/>
</dbReference>
<comment type="catalytic activity">
    <reaction evidence="1">
        <text>Thiol-dependent hydrolysis of ester, thioester, amide, peptide and isopeptide bonds formed by the C-terminal Gly of ubiquitin (a 76-residue protein attached to proteins as an intracellular targeting signal).</text>
        <dbReference type="EC" id="3.4.19.12"/>
    </reaction>
</comment>
<dbReference type="STRING" id="2769.R7QJJ9"/>
<dbReference type="InterPro" id="IPR050164">
    <property type="entry name" value="Peptidase_C19"/>
</dbReference>
<dbReference type="GO" id="GO:0006508">
    <property type="term" value="P:proteolysis"/>
    <property type="evidence" value="ECO:0007669"/>
    <property type="project" value="UniProtKB-KW"/>
</dbReference>
<evidence type="ECO:0000313" key="5">
    <source>
        <dbReference type="Proteomes" id="UP000012073"/>
    </source>
</evidence>
<dbReference type="SUPFAM" id="SSF54001">
    <property type="entry name" value="Cysteine proteinases"/>
    <property type="match status" value="1"/>
</dbReference>
<comment type="similarity">
    <text evidence="1">Belongs to the peptidase C19 family.</text>
</comment>
<dbReference type="AlphaFoldDB" id="R7QJJ9"/>
<feature type="region of interest" description="Disordered" evidence="2">
    <location>
        <begin position="256"/>
        <end position="427"/>
    </location>
</feature>
<dbReference type="Proteomes" id="UP000012073">
    <property type="component" value="Unassembled WGS sequence"/>
</dbReference>
<feature type="compositionally biased region" description="Pro residues" evidence="2">
    <location>
        <begin position="321"/>
        <end position="334"/>
    </location>
</feature>
<feature type="compositionally biased region" description="Low complexity" evidence="2">
    <location>
        <begin position="311"/>
        <end position="320"/>
    </location>
</feature>
<dbReference type="EC" id="3.4.19.12" evidence="1"/>
<dbReference type="CDD" id="cd02257">
    <property type="entry name" value="Peptidase_C19"/>
    <property type="match status" value="1"/>
</dbReference>
<dbReference type="InterPro" id="IPR028889">
    <property type="entry name" value="USP"/>
</dbReference>
<keyword evidence="1" id="KW-0645">Protease</keyword>
<reference evidence="5" key="1">
    <citation type="journal article" date="2013" name="Proc. Natl. Acad. Sci. U.S.A.">
        <title>Genome structure and metabolic features in the red seaweed Chondrus crispus shed light on evolution of the Archaeplastida.</title>
        <authorList>
            <person name="Collen J."/>
            <person name="Porcel B."/>
            <person name="Carre W."/>
            <person name="Ball S.G."/>
            <person name="Chaparro C."/>
            <person name="Tonon T."/>
            <person name="Barbeyron T."/>
            <person name="Michel G."/>
            <person name="Noel B."/>
            <person name="Valentin K."/>
            <person name="Elias M."/>
            <person name="Artiguenave F."/>
            <person name="Arun A."/>
            <person name="Aury J.M."/>
            <person name="Barbosa-Neto J.F."/>
            <person name="Bothwell J.H."/>
            <person name="Bouget F.Y."/>
            <person name="Brillet L."/>
            <person name="Cabello-Hurtado F."/>
            <person name="Capella-Gutierrez S."/>
            <person name="Charrier B."/>
            <person name="Cladiere L."/>
            <person name="Cock J.M."/>
            <person name="Coelho S.M."/>
            <person name="Colleoni C."/>
            <person name="Czjzek M."/>
            <person name="Da Silva C."/>
            <person name="Delage L."/>
            <person name="Denoeud F."/>
            <person name="Deschamps P."/>
            <person name="Dittami S.M."/>
            <person name="Gabaldon T."/>
            <person name="Gachon C.M."/>
            <person name="Groisillier A."/>
            <person name="Herve C."/>
            <person name="Jabbari K."/>
            <person name="Katinka M."/>
            <person name="Kloareg B."/>
            <person name="Kowalczyk N."/>
            <person name="Labadie K."/>
            <person name="Leblanc C."/>
            <person name="Lopez P.J."/>
            <person name="McLachlan D.H."/>
            <person name="Meslet-Cladiere L."/>
            <person name="Moustafa A."/>
            <person name="Nehr Z."/>
            <person name="Nyvall Collen P."/>
            <person name="Panaud O."/>
            <person name="Partensky F."/>
            <person name="Poulain J."/>
            <person name="Rensing S.A."/>
            <person name="Rousvoal S."/>
            <person name="Samson G."/>
            <person name="Symeonidi A."/>
            <person name="Weissenbach J."/>
            <person name="Zambounis A."/>
            <person name="Wincker P."/>
            <person name="Boyen C."/>
        </authorList>
    </citation>
    <scope>NUCLEOTIDE SEQUENCE [LARGE SCALE GENOMIC DNA]</scope>
    <source>
        <strain evidence="5">cv. Stackhouse</strain>
    </source>
</reference>
<keyword evidence="5" id="KW-1185">Reference proteome</keyword>
<feature type="compositionally biased region" description="Basic and acidic residues" evidence="2">
    <location>
        <begin position="154"/>
        <end position="166"/>
    </location>
</feature>
<feature type="domain" description="USP" evidence="3">
    <location>
        <begin position="15"/>
        <end position="817"/>
    </location>
</feature>
<feature type="compositionally biased region" description="Low complexity" evidence="2">
    <location>
        <begin position="602"/>
        <end position="612"/>
    </location>
</feature>
<sequence>MLFEAIANGEPPSPRGLVNLGNTCFFNAVMQCLTRVAHFREHFVFQSAAPGEGAMTTAIRTFLVDQWKVGESSELNPILLFSEVGKKNPSFRGRAQQDAHELMKVIFDAVLDEEKARLTKVARGILPPFARDDENDSPSETSLSTSADYSDTLTEEHAGVANHTDHPSPSSVAQTASEPERSPADDIVESETATEPEDPDPSSNDMGHLKTGDASGEDEKPIPPEKLVTIIERAVGGVLSSTIVCKECGTKSAVSEPFLDLQIPLVPKDAPDPRVAKDSDTTKKSWKKDVDEKQVEGDKPEKESEAEAEKLSPSTVVIVPAVPPPPPPLPPPPTSLANYSKASSSSGTRDLMQELRQKVEVEAPSAEPAPDSGLSTESQTVLHHKELANSIANEVTETQISDDDEADGMPSLFDSSDNDDGDDTAVDEINDMNAFSTSECARENDASAASSSAGKEIASCSPGPRRAPAFISTLFGGFGCISPAPHGYRSVVGSLEEFTKVEVLEGDNAYGCEECNRREKLRVAMQRFDSISIKAKKIEASAEVFADDVVGESDVSAVDEGQARKRPGDSTDSTESSNSSENESTSSKVGTRDKNSQPVMMSSSPVTSSSSEGGSGTTSEEEGEVVIEEELEEPRPSKPVRQRTLTREEEDALIKNLDVKVPVVRSAAEKRFVVKRAPDVLAIQLKRFAQVGFRGGLRKISGHVDFPLEFDLAPFVDESASEELNAELKEKSSAAKRKRSVCSLYGNGKIKAYKYALTGVTVHGGSLSGGHYTAYVREGVDSDHRGGWYFCNDAKIQRAKERDVLRSEAYLLYYERVPV</sequence>
<feature type="region of interest" description="Disordered" evidence="2">
    <location>
        <begin position="128"/>
        <end position="226"/>
    </location>
</feature>
<dbReference type="RefSeq" id="XP_005717512.1">
    <property type="nucleotide sequence ID" value="XM_005717455.1"/>
</dbReference>
<evidence type="ECO:0000256" key="1">
    <source>
        <dbReference type="RuleBase" id="RU366025"/>
    </source>
</evidence>
<feature type="compositionally biased region" description="Polar residues" evidence="2">
    <location>
        <begin position="167"/>
        <end position="177"/>
    </location>
</feature>
<keyword evidence="1" id="KW-0788">Thiol protease</keyword>
<dbReference type="Pfam" id="PF00443">
    <property type="entry name" value="UCH"/>
    <property type="match status" value="1"/>
</dbReference>
<evidence type="ECO:0000259" key="3">
    <source>
        <dbReference type="PROSITE" id="PS50235"/>
    </source>
</evidence>
<protein>
    <recommendedName>
        <fullName evidence="1">Ubiquitin carboxyl-terminal hydrolase</fullName>
        <ecNumber evidence="1">3.4.19.12</ecNumber>
    </recommendedName>
</protein>
<dbReference type="KEGG" id="ccp:CHC_T00005836001"/>